<proteinExistence type="predicted"/>
<evidence type="ECO:0000313" key="5">
    <source>
        <dbReference type="EMBL" id="SBV91742.1"/>
    </source>
</evidence>
<organism evidence="5">
    <name type="scientific">uncultured Dysgonomonas sp</name>
    <dbReference type="NCBI Taxonomy" id="206096"/>
    <lineage>
        <taxon>Bacteria</taxon>
        <taxon>Pseudomonadati</taxon>
        <taxon>Bacteroidota</taxon>
        <taxon>Bacteroidia</taxon>
        <taxon>Bacteroidales</taxon>
        <taxon>Dysgonomonadaceae</taxon>
        <taxon>Dysgonomonas</taxon>
        <taxon>environmental samples</taxon>
    </lineage>
</organism>
<accession>A0A212IX46</accession>
<dbReference type="GO" id="GO:0019867">
    <property type="term" value="C:outer membrane"/>
    <property type="evidence" value="ECO:0007669"/>
    <property type="project" value="InterPro"/>
</dbReference>
<keyword evidence="3" id="KW-0998">Cell outer membrane</keyword>
<evidence type="ECO:0000256" key="1">
    <source>
        <dbReference type="ARBA" id="ARBA00022448"/>
    </source>
</evidence>
<dbReference type="Gene3D" id="2.60.40.1120">
    <property type="entry name" value="Carboxypeptidase-like, regulatory domain"/>
    <property type="match status" value="1"/>
</dbReference>
<evidence type="ECO:0000259" key="4">
    <source>
        <dbReference type="SMART" id="SM00965"/>
    </source>
</evidence>
<keyword evidence="2" id="KW-0472">Membrane</keyword>
<dbReference type="EMBL" id="FLUL01000001">
    <property type="protein sequence ID" value="SBV91742.1"/>
    <property type="molecule type" value="Genomic_DNA"/>
</dbReference>
<dbReference type="Pfam" id="PF13715">
    <property type="entry name" value="CarbopepD_reg_2"/>
    <property type="match status" value="1"/>
</dbReference>
<feature type="domain" description="Secretin/TonB short N-terminal" evidence="4">
    <location>
        <begin position="59"/>
        <end position="110"/>
    </location>
</feature>
<dbReference type="RefSeq" id="WP_296946296.1">
    <property type="nucleotide sequence ID" value="NZ_LT599021.1"/>
</dbReference>
<dbReference type="SMART" id="SM00965">
    <property type="entry name" value="STN"/>
    <property type="match status" value="1"/>
</dbReference>
<keyword evidence="1" id="KW-0813">Transport</keyword>
<evidence type="ECO:0000256" key="3">
    <source>
        <dbReference type="ARBA" id="ARBA00023237"/>
    </source>
</evidence>
<dbReference type="SUPFAM" id="SSF49464">
    <property type="entry name" value="Carboxypeptidase regulatory domain-like"/>
    <property type="match status" value="1"/>
</dbReference>
<reference evidence="5" key="1">
    <citation type="submission" date="2016-04" db="EMBL/GenBank/DDBJ databases">
        <authorList>
            <person name="Evans L.H."/>
            <person name="Alamgir A."/>
            <person name="Owens N."/>
            <person name="Weber N.D."/>
            <person name="Virtaneva K."/>
            <person name="Barbian K."/>
            <person name="Babar A."/>
            <person name="Rosenke K."/>
        </authorList>
    </citation>
    <scope>NUCLEOTIDE SEQUENCE</scope>
    <source>
        <strain evidence="5">86-2</strain>
    </source>
</reference>
<gene>
    <name evidence="5" type="ORF">KL86DYS2_10239</name>
</gene>
<protein>
    <recommendedName>
        <fullName evidence="4">Secretin/TonB short N-terminal domain-containing protein</fullName>
    </recommendedName>
</protein>
<dbReference type="AlphaFoldDB" id="A0A212IX46"/>
<name>A0A212IX46_9BACT</name>
<sequence>MKYTAENTFHRILVSLLLMMVAVILQADDGAVLNRKIQLPKSKESVYKLLRQVSDKSGYLFIYDSQIINNDKKVKIAKGEYTLREAIYAITGNNQLKISVVGNHILLQVTDRTKAHTVISIEKVDSVEKKFFTFSGAIYDQITDEPLAYSAVGISNSTIGTISNQDGEFKLILPDSLRHSKVKFTHVGYESQEVEVGLLAGQHIRFALEPRIIPLQEVVIRVVEPQEEINRMLENRKNNYSTSPVYLTTFYREGIDHKKNNIDVTEAVLKMYKTGYDVNVNLDQVKLIKMRRIKSIQESDTIFTKMKSGINSCLILDLVKNLPDFLKPEEQNKYEYGHTDITVVDGRRVNIISFCQKEYIDEPLFKGQLFIDAENYALIEAHFEINPKFVQQATDLYVRKKNKDIRLKLQQARYNVSYKLSNDGIYYVNHIRGDLEFKMKRKRKLFSTPLYLWFEMVNCMVDTTDVNAFARKERIPTQNIFSDTKYQYDRNFWGNFNVILPEEKLKELIINNLSEVSEDLIIK</sequence>
<evidence type="ECO:0000256" key="2">
    <source>
        <dbReference type="ARBA" id="ARBA00023136"/>
    </source>
</evidence>
<dbReference type="InterPro" id="IPR011662">
    <property type="entry name" value="Secretin/TonB_short_N"/>
</dbReference>
<dbReference type="InterPro" id="IPR008969">
    <property type="entry name" value="CarboxyPept-like_regulatory"/>
</dbReference>